<sequence>MLSLLRCCRHGLSVTAGSKMFNRQLITVSNKMEILLKKADNIPRDYNMIYRITNHRSGAMMYHSLNFFIFTTVGAIGYIFYTGASPDASAIEDVHVDDLLKEPWKLGLILFVSAALLVMTTVVRGRYVIRIYHNENTKTYRAIFIGKIPFTNEFYEFPQGQAIFVAKDSKFPWRNSLLKVNKKKILLFEDNFKTHNDFYSLLKPGQL</sequence>
<keyword evidence="1" id="KW-0812">Transmembrane</keyword>
<feature type="transmembrane region" description="Helical" evidence="1">
    <location>
        <begin position="65"/>
        <end position="84"/>
    </location>
</feature>
<name>A0ABD2VRV2_9HYME</name>
<accession>A0ABD2VRV2</accession>
<proteinExistence type="predicted"/>
<dbReference type="AlphaFoldDB" id="A0ABD2VRV2"/>
<feature type="transmembrane region" description="Helical" evidence="1">
    <location>
        <begin position="104"/>
        <end position="123"/>
    </location>
</feature>
<evidence type="ECO:0000313" key="2">
    <source>
        <dbReference type="EMBL" id="KAL3383410.1"/>
    </source>
</evidence>
<keyword evidence="1" id="KW-1133">Transmembrane helix</keyword>
<dbReference type="Proteomes" id="UP001627154">
    <property type="component" value="Unassembled WGS sequence"/>
</dbReference>
<dbReference type="EMBL" id="JBJJXI010000197">
    <property type="protein sequence ID" value="KAL3383410.1"/>
    <property type="molecule type" value="Genomic_DNA"/>
</dbReference>
<dbReference type="Pfam" id="PF06979">
    <property type="entry name" value="TMEM70"/>
    <property type="match status" value="1"/>
</dbReference>
<evidence type="ECO:0008006" key="4">
    <source>
        <dbReference type="Google" id="ProtNLM"/>
    </source>
</evidence>
<evidence type="ECO:0000256" key="1">
    <source>
        <dbReference type="SAM" id="Phobius"/>
    </source>
</evidence>
<comment type="caution">
    <text evidence="2">The sequence shown here is derived from an EMBL/GenBank/DDBJ whole genome shotgun (WGS) entry which is preliminary data.</text>
</comment>
<keyword evidence="1" id="KW-0472">Membrane</keyword>
<dbReference type="InterPro" id="IPR045325">
    <property type="entry name" value="TMEM70/TMEM186/TMEM223"/>
</dbReference>
<keyword evidence="3" id="KW-1185">Reference proteome</keyword>
<organism evidence="2 3">
    <name type="scientific">Trichogramma kaykai</name>
    <dbReference type="NCBI Taxonomy" id="54128"/>
    <lineage>
        <taxon>Eukaryota</taxon>
        <taxon>Metazoa</taxon>
        <taxon>Ecdysozoa</taxon>
        <taxon>Arthropoda</taxon>
        <taxon>Hexapoda</taxon>
        <taxon>Insecta</taxon>
        <taxon>Pterygota</taxon>
        <taxon>Neoptera</taxon>
        <taxon>Endopterygota</taxon>
        <taxon>Hymenoptera</taxon>
        <taxon>Apocrita</taxon>
        <taxon>Proctotrupomorpha</taxon>
        <taxon>Chalcidoidea</taxon>
        <taxon>Trichogrammatidae</taxon>
        <taxon>Trichogramma</taxon>
    </lineage>
</organism>
<protein>
    <recommendedName>
        <fullName evidence="4">Transmembrane protein 223</fullName>
    </recommendedName>
</protein>
<evidence type="ECO:0000313" key="3">
    <source>
        <dbReference type="Proteomes" id="UP001627154"/>
    </source>
</evidence>
<gene>
    <name evidence="2" type="ORF">TKK_020681</name>
</gene>
<reference evidence="2 3" key="1">
    <citation type="journal article" date="2024" name="bioRxiv">
        <title>A reference genome for Trichogramma kaykai: A tiny desert-dwelling parasitoid wasp with competing sex-ratio distorters.</title>
        <authorList>
            <person name="Culotta J."/>
            <person name="Lindsey A.R."/>
        </authorList>
    </citation>
    <scope>NUCLEOTIDE SEQUENCE [LARGE SCALE GENOMIC DNA]</scope>
    <source>
        <strain evidence="2 3">KSX58</strain>
    </source>
</reference>